<comment type="cofactor">
    <cofactor evidence="1">
        <name>heme b</name>
        <dbReference type="ChEBI" id="CHEBI:60344"/>
    </cofactor>
</comment>
<reference evidence="16" key="1">
    <citation type="journal article" date="2019" name="Int. J. Syst. Evol. Microbiol.">
        <title>The Global Catalogue of Microorganisms (GCM) 10K type strain sequencing project: providing services to taxonomists for standard genome sequencing and annotation.</title>
        <authorList>
            <consortium name="The Broad Institute Genomics Platform"/>
            <consortium name="The Broad Institute Genome Sequencing Center for Infectious Disease"/>
            <person name="Wu L."/>
            <person name="Ma J."/>
        </authorList>
    </citation>
    <scope>NUCLEOTIDE SEQUENCE [LARGE SCALE GENOMIC DNA]</scope>
    <source>
        <strain evidence="16">KCTC 22558</strain>
    </source>
</reference>
<evidence type="ECO:0000256" key="9">
    <source>
        <dbReference type="ARBA" id="ARBA00022989"/>
    </source>
</evidence>
<feature type="transmembrane region" description="Helical" evidence="13">
    <location>
        <begin position="49"/>
        <end position="70"/>
    </location>
</feature>
<sequence length="193" mass="21569">MSTGASLLPPRWGVVSQLFHWTCAALVIALGAIGLYMTELSSPVAKIRIYALHKSLGITLLALVVLRLLWRWSRPAPGPVPGMSRHLRLAADGTHGFLYVMMIAMPLSGWLYNSASGYPLQWFRRFNLPALAGKDEQLARLAHALHEYGFWLLLVLVVGHVGAALYHHLFLDDGTLHRMLPWRRRPPPPESLP</sequence>
<keyword evidence="7" id="KW-0479">Metal-binding</keyword>
<keyword evidence="9 13" id="KW-1133">Transmembrane helix</keyword>
<gene>
    <name evidence="15" type="primary">yodB</name>
    <name evidence="15" type="ORF">GCM10008101_03440</name>
</gene>
<dbReference type="Gene3D" id="1.20.950.20">
    <property type="entry name" value="Transmembrane di-heme cytochromes, Chain C"/>
    <property type="match status" value="2"/>
</dbReference>
<keyword evidence="5" id="KW-0349">Heme</keyword>
<dbReference type="RefSeq" id="WP_189446604.1">
    <property type="nucleotide sequence ID" value="NZ_BMXY01000001.1"/>
</dbReference>
<feature type="transmembrane region" description="Helical" evidence="13">
    <location>
        <begin position="18"/>
        <end position="37"/>
    </location>
</feature>
<feature type="transmembrane region" description="Helical" evidence="13">
    <location>
        <begin position="96"/>
        <end position="115"/>
    </location>
</feature>
<name>A0ABQ3BTJ6_9GAMM</name>
<evidence type="ECO:0000313" key="16">
    <source>
        <dbReference type="Proteomes" id="UP000643403"/>
    </source>
</evidence>
<evidence type="ECO:0000256" key="12">
    <source>
        <dbReference type="ARBA" id="ARBA00037975"/>
    </source>
</evidence>
<comment type="caution">
    <text evidence="15">The sequence shown here is derived from an EMBL/GenBank/DDBJ whole genome shotgun (WGS) entry which is preliminary data.</text>
</comment>
<evidence type="ECO:0000313" key="15">
    <source>
        <dbReference type="EMBL" id="GGZ53610.1"/>
    </source>
</evidence>
<evidence type="ECO:0000256" key="13">
    <source>
        <dbReference type="SAM" id="Phobius"/>
    </source>
</evidence>
<dbReference type="SUPFAM" id="SSF81342">
    <property type="entry name" value="Transmembrane di-heme cytochromes"/>
    <property type="match status" value="1"/>
</dbReference>
<keyword evidence="8" id="KW-0249">Electron transport</keyword>
<organism evidence="15 16">
    <name type="scientific">Cognatilysobacter xinjiangensis</name>
    <dbReference type="NCBI Taxonomy" id="546892"/>
    <lineage>
        <taxon>Bacteria</taxon>
        <taxon>Pseudomonadati</taxon>
        <taxon>Pseudomonadota</taxon>
        <taxon>Gammaproteobacteria</taxon>
        <taxon>Lysobacterales</taxon>
        <taxon>Lysobacteraceae</taxon>
        <taxon>Cognatilysobacter</taxon>
    </lineage>
</organism>
<feature type="domain" description="Cytochrome b561 bacterial/Ni-hydrogenase" evidence="14">
    <location>
        <begin position="11"/>
        <end position="181"/>
    </location>
</feature>
<keyword evidence="11 13" id="KW-0472">Membrane</keyword>
<keyword evidence="4" id="KW-1003">Cell membrane</keyword>
<evidence type="ECO:0000256" key="7">
    <source>
        <dbReference type="ARBA" id="ARBA00022723"/>
    </source>
</evidence>
<dbReference type="PANTHER" id="PTHR30529:SF7">
    <property type="entry name" value="CYTOCHROME B561 BACTERIAL_NI-HYDROGENASE DOMAIN-CONTAINING PROTEIN"/>
    <property type="match status" value="1"/>
</dbReference>
<feature type="transmembrane region" description="Helical" evidence="13">
    <location>
        <begin position="148"/>
        <end position="169"/>
    </location>
</feature>
<evidence type="ECO:0000256" key="6">
    <source>
        <dbReference type="ARBA" id="ARBA00022692"/>
    </source>
</evidence>
<dbReference type="InterPro" id="IPR052168">
    <property type="entry name" value="Cytochrome_b561_oxidase"/>
</dbReference>
<protein>
    <submittedName>
        <fullName evidence="15">Cytochrome b</fullName>
    </submittedName>
</protein>
<accession>A0ABQ3BTJ6</accession>
<comment type="similarity">
    <text evidence="12">Belongs to the cytochrome b561 family.</text>
</comment>
<dbReference type="InterPro" id="IPR016174">
    <property type="entry name" value="Di-haem_cyt_TM"/>
</dbReference>
<dbReference type="Pfam" id="PF01292">
    <property type="entry name" value="Ni_hydr_CYTB"/>
    <property type="match status" value="1"/>
</dbReference>
<evidence type="ECO:0000256" key="8">
    <source>
        <dbReference type="ARBA" id="ARBA00022982"/>
    </source>
</evidence>
<evidence type="ECO:0000256" key="4">
    <source>
        <dbReference type="ARBA" id="ARBA00022475"/>
    </source>
</evidence>
<evidence type="ECO:0000259" key="14">
    <source>
        <dbReference type="Pfam" id="PF01292"/>
    </source>
</evidence>
<dbReference type="PANTHER" id="PTHR30529">
    <property type="entry name" value="CYTOCHROME B561"/>
    <property type="match status" value="1"/>
</dbReference>
<keyword evidence="3" id="KW-0813">Transport</keyword>
<comment type="subcellular location">
    <subcellularLocation>
        <location evidence="2">Cell membrane</location>
        <topology evidence="2">Multi-pass membrane protein</topology>
    </subcellularLocation>
</comment>
<evidence type="ECO:0000256" key="11">
    <source>
        <dbReference type="ARBA" id="ARBA00023136"/>
    </source>
</evidence>
<keyword evidence="6 13" id="KW-0812">Transmembrane</keyword>
<evidence type="ECO:0000256" key="10">
    <source>
        <dbReference type="ARBA" id="ARBA00023004"/>
    </source>
</evidence>
<dbReference type="InterPro" id="IPR011577">
    <property type="entry name" value="Cyt_b561_bac/Ni-Hgenase"/>
</dbReference>
<evidence type="ECO:0000256" key="2">
    <source>
        <dbReference type="ARBA" id="ARBA00004651"/>
    </source>
</evidence>
<dbReference type="Proteomes" id="UP000643403">
    <property type="component" value="Unassembled WGS sequence"/>
</dbReference>
<evidence type="ECO:0000256" key="3">
    <source>
        <dbReference type="ARBA" id="ARBA00022448"/>
    </source>
</evidence>
<evidence type="ECO:0000256" key="5">
    <source>
        <dbReference type="ARBA" id="ARBA00022617"/>
    </source>
</evidence>
<evidence type="ECO:0000256" key="1">
    <source>
        <dbReference type="ARBA" id="ARBA00001970"/>
    </source>
</evidence>
<keyword evidence="16" id="KW-1185">Reference proteome</keyword>
<keyword evidence="10" id="KW-0408">Iron</keyword>
<proteinExistence type="inferred from homology"/>
<dbReference type="EMBL" id="BMXY01000001">
    <property type="protein sequence ID" value="GGZ53610.1"/>
    <property type="molecule type" value="Genomic_DNA"/>
</dbReference>